<dbReference type="AlphaFoldDB" id="A0A1H0H2A5"/>
<reference evidence="2 3" key="1">
    <citation type="submission" date="2016-11" db="EMBL/GenBank/DDBJ databases">
        <authorList>
            <person name="Varghese N."/>
            <person name="Submissions S."/>
        </authorList>
    </citation>
    <scope>NUCLEOTIDE SEQUENCE [LARGE SCALE GENOMIC DNA]</scope>
    <source>
        <strain evidence="2 3">DSM 29620</strain>
    </source>
</reference>
<protein>
    <recommendedName>
        <fullName evidence="4">Lipoprotein</fullName>
    </recommendedName>
</protein>
<dbReference type="EMBL" id="FQZZ01000002">
    <property type="protein sequence ID" value="SHJ95200.1"/>
    <property type="molecule type" value="Genomic_DNA"/>
</dbReference>
<feature type="chain" id="PRO_5015064574" description="Lipoprotein" evidence="1">
    <location>
        <begin position="22"/>
        <end position="101"/>
    </location>
</feature>
<name>A0A1H0H2A5_9RHOB</name>
<accession>A0A1H0H2A5</accession>
<evidence type="ECO:0000313" key="3">
    <source>
        <dbReference type="Proteomes" id="UP000324252"/>
    </source>
</evidence>
<proteinExistence type="predicted"/>
<keyword evidence="1" id="KW-0732">Signal</keyword>
<feature type="signal peptide" evidence="1">
    <location>
        <begin position="1"/>
        <end position="21"/>
    </location>
</feature>
<evidence type="ECO:0008006" key="4">
    <source>
        <dbReference type="Google" id="ProtNLM"/>
    </source>
</evidence>
<evidence type="ECO:0000313" key="2">
    <source>
        <dbReference type="EMBL" id="SHJ95200.1"/>
    </source>
</evidence>
<gene>
    <name evidence="2" type="ORF">SAMN05444142_102497</name>
</gene>
<dbReference type="RefSeq" id="WP_223228011.1">
    <property type="nucleotide sequence ID" value="NZ_FNIO01000003.1"/>
</dbReference>
<sequence length="101" mass="10967">MKKPVLFVACCVVLAACGVTVDNINPAVSQYNGDSVSIQLNGNMLEFATPDVRAAAIQKANAEAARICSKGHKKRAEFTSTRNIPTGQYAYSIERLYLCLR</sequence>
<dbReference type="Proteomes" id="UP000324252">
    <property type="component" value="Unassembled WGS sequence"/>
</dbReference>
<evidence type="ECO:0000256" key="1">
    <source>
        <dbReference type="SAM" id="SignalP"/>
    </source>
</evidence>
<keyword evidence="3" id="KW-1185">Reference proteome</keyword>
<dbReference type="PROSITE" id="PS51257">
    <property type="entry name" value="PROKAR_LIPOPROTEIN"/>
    <property type="match status" value="1"/>
</dbReference>
<organism evidence="2 3">
    <name type="scientific">Lutimaribacter pacificus</name>
    <dbReference type="NCBI Taxonomy" id="391948"/>
    <lineage>
        <taxon>Bacteria</taxon>
        <taxon>Pseudomonadati</taxon>
        <taxon>Pseudomonadota</taxon>
        <taxon>Alphaproteobacteria</taxon>
        <taxon>Rhodobacterales</taxon>
        <taxon>Roseobacteraceae</taxon>
        <taxon>Lutimaribacter</taxon>
    </lineage>
</organism>